<reference evidence="2 3" key="1">
    <citation type="submission" date="2024-05" db="EMBL/GenBank/DDBJ databases">
        <title>Culex pipiens pipiens assembly and annotation.</title>
        <authorList>
            <person name="Alout H."/>
            <person name="Durand T."/>
        </authorList>
    </citation>
    <scope>NUCLEOTIDE SEQUENCE [LARGE SCALE GENOMIC DNA]</scope>
    <source>
        <strain evidence="2">HA-2024</strain>
        <tissue evidence="2">Whole body</tissue>
    </source>
</reference>
<protein>
    <recommendedName>
        <fullName evidence="1">LITAF domain-containing protein</fullName>
    </recommendedName>
</protein>
<evidence type="ECO:0000313" key="3">
    <source>
        <dbReference type="Proteomes" id="UP001562425"/>
    </source>
</evidence>
<name>A0ABD1DU74_CULPP</name>
<accession>A0ABD1DU74</accession>
<sequence>MFYKTTVASWRPARSRVSCPECGQQRLPTIRSTADRYSSSAAGAAWVMTCWPFCFLPCLFTSPTKHHLHCSGCDAYLGLYDPDREVVGVNRKVRRTVRYREVESKR</sequence>
<dbReference type="InterPro" id="IPR006629">
    <property type="entry name" value="LITAF"/>
</dbReference>
<evidence type="ECO:0000259" key="1">
    <source>
        <dbReference type="PROSITE" id="PS51837"/>
    </source>
</evidence>
<dbReference type="Proteomes" id="UP001562425">
    <property type="component" value="Unassembled WGS sequence"/>
</dbReference>
<dbReference type="AlphaFoldDB" id="A0ABD1DU74"/>
<evidence type="ECO:0000313" key="2">
    <source>
        <dbReference type="EMBL" id="KAL1403300.1"/>
    </source>
</evidence>
<dbReference type="SMART" id="SM00714">
    <property type="entry name" value="LITAF"/>
    <property type="match status" value="1"/>
</dbReference>
<dbReference type="Pfam" id="PF10601">
    <property type="entry name" value="zf-LITAF-like"/>
    <property type="match status" value="1"/>
</dbReference>
<comment type="caution">
    <text evidence="2">The sequence shown here is derived from an EMBL/GenBank/DDBJ whole genome shotgun (WGS) entry which is preliminary data.</text>
</comment>
<keyword evidence="3" id="KW-1185">Reference proteome</keyword>
<feature type="domain" description="LITAF" evidence="1">
    <location>
        <begin position="1"/>
        <end position="82"/>
    </location>
</feature>
<proteinExistence type="predicted"/>
<gene>
    <name evidence="2" type="ORF">pipiens_005727</name>
</gene>
<organism evidence="2 3">
    <name type="scientific">Culex pipiens pipiens</name>
    <name type="common">Northern house mosquito</name>
    <dbReference type="NCBI Taxonomy" id="38569"/>
    <lineage>
        <taxon>Eukaryota</taxon>
        <taxon>Metazoa</taxon>
        <taxon>Ecdysozoa</taxon>
        <taxon>Arthropoda</taxon>
        <taxon>Hexapoda</taxon>
        <taxon>Insecta</taxon>
        <taxon>Pterygota</taxon>
        <taxon>Neoptera</taxon>
        <taxon>Endopterygota</taxon>
        <taxon>Diptera</taxon>
        <taxon>Nematocera</taxon>
        <taxon>Culicoidea</taxon>
        <taxon>Culicidae</taxon>
        <taxon>Culicinae</taxon>
        <taxon>Culicini</taxon>
        <taxon>Culex</taxon>
        <taxon>Culex</taxon>
    </lineage>
</organism>
<dbReference type="PROSITE" id="PS51837">
    <property type="entry name" value="LITAF"/>
    <property type="match status" value="1"/>
</dbReference>
<dbReference type="EMBL" id="JBEHCU010001785">
    <property type="protein sequence ID" value="KAL1403300.1"/>
    <property type="molecule type" value="Genomic_DNA"/>
</dbReference>